<evidence type="ECO:0000313" key="2">
    <source>
        <dbReference type="Proteomes" id="UP000214646"/>
    </source>
</evidence>
<keyword evidence="2" id="KW-1185">Reference proteome</keyword>
<comment type="caution">
    <text evidence="1">The sequence shown here is derived from an EMBL/GenBank/DDBJ whole genome shotgun (WGS) entry which is preliminary data.</text>
</comment>
<protein>
    <submittedName>
        <fullName evidence="1">Uncharacterized protein</fullName>
    </submittedName>
</protein>
<name>A0A225DQU7_9BACT</name>
<proteinExistence type="predicted"/>
<organism evidence="1 2">
    <name type="scientific">Fimbriiglobus ruber</name>
    <dbReference type="NCBI Taxonomy" id="1908690"/>
    <lineage>
        <taxon>Bacteria</taxon>
        <taxon>Pseudomonadati</taxon>
        <taxon>Planctomycetota</taxon>
        <taxon>Planctomycetia</taxon>
        <taxon>Gemmatales</taxon>
        <taxon>Gemmataceae</taxon>
        <taxon>Fimbriiglobus</taxon>
    </lineage>
</organism>
<dbReference type="EMBL" id="NIDE01000004">
    <property type="protein sequence ID" value="OWK43671.1"/>
    <property type="molecule type" value="Genomic_DNA"/>
</dbReference>
<dbReference type="Proteomes" id="UP000214646">
    <property type="component" value="Unassembled WGS sequence"/>
</dbReference>
<gene>
    <name evidence="1" type="ORF">FRUB_03270</name>
</gene>
<evidence type="ECO:0000313" key="1">
    <source>
        <dbReference type="EMBL" id="OWK43671.1"/>
    </source>
</evidence>
<sequence>MINTVLAAACLRRLIRPVCRSVVKDLDLRVANGTPPD</sequence>
<reference evidence="2" key="1">
    <citation type="submission" date="2017-06" db="EMBL/GenBank/DDBJ databases">
        <title>Genome analysis of Fimbriiglobus ruber SP5, the first member of the order Planctomycetales with confirmed chitinolytic capability.</title>
        <authorList>
            <person name="Ravin N.V."/>
            <person name="Rakitin A.L."/>
            <person name="Ivanova A.A."/>
            <person name="Beletsky A.V."/>
            <person name="Kulichevskaya I.S."/>
            <person name="Mardanov A.V."/>
            <person name="Dedysh S.N."/>
        </authorList>
    </citation>
    <scope>NUCLEOTIDE SEQUENCE [LARGE SCALE GENOMIC DNA]</scope>
    <source>
        <strain evidence="2">SP5</strain>
    </source>
</reference>
<dbReference type="AlphaFoldDB" id="A0A225DQU7"/>
<accession>A0A225DQU7</accession>